<dbReference type="OrthoDB" id="429145at2759"/>
<keyword evidence="14" id="KW-1185">Reference proteome</keyword>
<organism evidence="13 14">
    <name type="scientific">Cervus elaphus hippelaphus</name>
    <name type="common">European red deer</name>
    <dbReference type="NCBI Taxonomy" id="46360"/>
    <lineage>
        <taxon>Eukaryota</taxon>
        <taxon>Metazoa</taxon>
        <taxon>Chordata</taxon>
        <taxon>Craniata</taxon>
        <taxon>Vertebrata</taxon>
        <taxon>Euteleostomi</taxon>
        <taxon>Mammalia</taxon>
        <taxon>Eutheria</taxon>
        <taxon>Laurasiatheria</taxon>
        <taxon>Artiodactyla</taxon>
        <taxon>Ruminantia</taxon>
        <taxon>Pecora</taxon>
        <taxon>Cervidae</taxon>
        <taxon>Cervinae</taxon>
        <taxon>Cervus</taxon>
    </lineage>
</organism>
<evidence type="ECO:0000256" key="5">
    <source>
        <dbReference type="ARBA" id="ARBA00022475"/>
    </source>
</evidence>
<evidence type="ECO:0000256" key="1">
    <source>
        <dbReference type="ARBA" id="ARBA00004609"/>
    </source>
</evidence>
<keyword evidence="6" id="KW-0472">Membrane</keyword>
<feature type="domain" description="Alpha-carbonic anhydrase" evidence="12">
    <location>
        <begin position="1"/>
        <end position="181"/>
    </location>
</feature>
<name>A0A212D6R2_CEREH</name>
<evidence type="ECO:0000256" key="7">
    <source>
        <dbReference type="ARBA" id="ARBA00023288"/>
    </source>
</evidence>
<dbReference type="SMART" id="SM01057">
    <property type="entry name" value="Carb_anhydrase"/>
    <property type="match status" value="1"/>
</dbReference>
<dbReference type="SUPFAM" id="SSF51069">
    <property type="entry name" value="Carbonic anhydrase"/>
    <property type="match status" value="1"/>
</dbReference>
<comment type="subcellular location">
    <subcellularLocation>
        <location evidence="1">Cell membrane</location>
        <topology evidence="1">Lipid-anchor</topology>
        <topology evidence="1">GPI-anchor</topology>
    </subcellularLocation>
</comment>
<comment type="function">
    <text evidence="10">Catalyzes the reversible hydration of carbon dioxide into bicarbonate and protons and thus is essential to maintaining intracellular and extracellular pH. May stimulate the sodium/bicarbonate transporter activity of SLC4A4 that acts in pH homeostasis. It is essential for acid overload removal from the retina and retina epithelium, and acid release in the choriocapillaris in the choroid.</text>
</comment>
<reference evidence="13 14" key="1">
    <citation type="journal article" date="2018" name="Mol. Genet. Genomics">
        <title>The red deer Cervus elaphus genome CerEla1.0: sequencing, annotating, genes, and chromosomes.</title>
        <authorList>
            <person name="Bana N.A."/>
            <person name="Nyiri A."/>
            <person name="Nagy J."/>
            <person name="Frank K."/>
            <person name="Nagy T."/>
            <person name="Steger V."/>
            <person name="Schiller M."/>
            <person name="Lakatos P."/>
            <person name="Sugar L."/>
            <person name="Horn P."/>
            <person name="Barta E."/>
            <person name="Orosz L."/>
        </authorList>
    </citation>
    <scope>NUCLEOTIDE SEQUENCE [LARGE SCALE GENOMIC DNA]</scope>
    <source>
        <strain evidence="13">Hungarian</strain>
    </source>
</reference>
<accession>A0A212D6R2</accession>
<evidence type="ECO:0000313" key="13">
    <source>
        <dbReference type="EMBL" id="OWK13913.1"/>
    </source>
</evidence>
<dbReference type="GO" id="GO:0005886">
    <property type="term" value="C:plasma membrane"/>
    <property type="evidence" value="ECO:0007669"/>
    <property type="project" value="UniProtKB-SubCell"/>
</dbReference>
<proteinExistence type="inferred from homology"/>
<dbReference type="GO" id="GO:0098552">
    <property type="term" value="C:side of membrane"/>
    <property type="evidence" value="ECO:0007669"/>
    <property type="project" value="UniProtKB-KW"/>
</dbReference>
<gene>
    <name evidence="13" type="ORF">Celaphus_00000664</name>
</gene>
<evidence type="ECO:0000313" key="14">
    <source>
        <dbReference type="Proteomes" id="UP000242450"/>
    </source>
</evidence>
<evidence type="ECO:0000256" key="2">
    <source>
        <dbReference type="ARBA" id="ARBA00010718"/>
    </source>
</evidence>
<comment type="subunit">
    <text evidence="3">Interacts with SLC4A4.</text>
</comment>
<comment type="caution">
    <text evidence="13">The sequence shown here is derived from an EMBL/GenBank/DDBJ whole genome shotgun (WGS) entry which is preliminary data.</text>
</comment>
<dbReference type="Gene3D" id="3.10.200.10">
    <property type="entry name" value="Alpha carbonic anhydrase"/>
    <property type="match status" value="2"/>
</dbReference>
<evidence type="ECO:0000256" key="8">
    <source>
        <dbReference type="ARBA" id="ARBA00032271"/>
    </source>
</evidence>
<dbReference type="PANTHER" id="PTHR18952:SF95">
    <property type="entry name" value="CARBONIC ANHYDRASE 4"/>
    <property type="match status" value="1"/>
</dbReference>
<dbReference type="PROSITE" id="PS51144">
    <property type="entry name" value="ALPHA_CA_2"/>
    <property type="match status" value="1"/>
</dbReference>
<sequence>MNNSDAGPWGELTGFGGATSHWCYQIQLKPSNYTCLGPDEWEGSCQNNRQSPVNIVTAKTQLDPNLGRFSFSGYDRKHQWVVENNGHTDMNTTMKSSISLFDLLPEEDSLRHYFRYLGSLTTPTCDEKVVWTVFQEPIQLHRDQILAFSQKLFYDQEQSVNMTDNVRPVQSLGQRQVFRSRAPGPLLSQPLPTLLAPALACLTVGFLR</sequence>
<keyword evidence="6" id="KW-0325">Glycoprotein</keyword>
<evidence type="ECO:0000256" key="6">
    <source>
        <dbReference type="ARBA" id="ARBA00022622"/>
    </source>
</evidence>
<comment type="catalytic activity">
    <reaction evidence="11">
        <text>hydrogencarbonate + H(+) = CO2 + H2O</text>
        <dbReference type="Rhea" id="RHEA:10748"/>
        <dbReference type="ChEBI" id="CHEBI:15377"/>
        <dbReference type="ChEBI" id="CHEBI:15378"/>
        <dbReference type="ChEBI" id="CHEBI:16526"/>
        <dbReference type="ChEBI" id="CHEBI:17544"/>
        <dbReference type="EC" id="4.2.1.1"/>
    </reaction>
    <physiologicalReaction direction="left-to-right" evidence="11">
        <dbReference type="Rhea" id="RHEA:10749"/>
    </physiologicalReaction>
    <physiologicalReaction direction="right-to-left" evidence="11">
        <dbReference type="Rhea" id="RHEA:10750"/>
    </physiologicalReaction>
</comment>
<evidence type="ECO:0000256" key="3">
    <source>
        <dbReference type="ARBA" id="ARBA00011736"/>
    </source>
</evidence>
<dbReference type="InterPro" id="IPR023561">
    <property type="entry name" value="Carbonic_anhydrase_a-class"/>
</dbReference>
<dbReference type="GO" id="GO:0004089">
    <property type="term" value="F:carbonate dehydratase activity"/>
    <property type="evidence" value="ECO:0007669"/>
    <property type="project" value="UniProtKB-EC"/>
</dbReference>
<dbReference type="Pfam" id="PF00194">
    <property type="entry name" value="Carb_anhydrase"/>
    <property type="match status" value="1"/>
</dbReference>
<evidence type="ECO:0000259" key="12">
    <source>
        <dbReference type="PROSITE" id="PS51144"/>
    </source>
</evidence>
<keyword evidence="6" id="KW-0336">GPI-anchor</keyword>
<keyword evidence="5" id="KW-1003">Cell membrane</keyword>
<protein>
    <recommendedName>
        <fullName evidence="4">Carbonic anhydrase 4</fullName>
    </recommendedName>
    <alternativeName>
        <fullName evidence="9">Carbonate dehydratase IV</fullName>
    </alternativeName>
    <alternativeName>
        <fullName evidence="8">Carbonic anhydrase IV</fullName>
    </alternativeName>
</protein>
<dbReference type="InterPro" id="IPR001148">
    <property type="entry name" value="CA_dom"/>
</dbReference>
<dbReference type="InterPro" id="IPR036398">
    <property type="entry name" value="CA_dom_sf"/>
</dbReference>
<evidence type="ECO:0000256" key="4">
    <source>
        <dbReference type="ARBA" id="ARBA00014205"/>
    </source>
</evidence>
<dbReference type="GO" id="GO:0008270">
    <property type="term" value="F:zinc ion binding"/>
    <property type="evidence" value="ECO:0007669"/>
    <property type="project" value="InterPro"/>
</dbReference>
<dbReference type="Proteomes" id="UP000242450">
    <property type="component" value="Chromosome 5"/>
</dbReference>
<keyword evidence="7" id="KW-0449">Lipoprotein</keyword>
<evidence type="ECO:0000256" key="10">
    <source>
        <dbReference type="ARBA" id="ARBA00045603"/>
    </source>
</evidence>
<dbReference type="AlphaFoldDB" id="A0A212D6R2"/>
<evidence type="ECO:0000256" key="9">
    <source>
        <dbReference type="ARBA" id="ARBA00032355"/>
    </source>
</evidence>
<comment type="similarity">
    <text evidence="2">Belongs to the alpha-carbonic anhydrase family.</text>
</comment>
<evidence type="ECO:0000256" key="11">
    <source>
        <dbReference type="ARBA" id="ARBA00049061"/>
    </source>
</evidence>
<dbReference type="PANTHER" id="PTHR18952">
    <property type="entry name" value="CARBONIC ANHYDRASE"/>
    <property type="match status" value="1"/>
</dbReference>
<dbReference type="EMBL" id="MKHE01000005">
    <property type="protein sequence ID" value="OWK13913.1"/>
    <property type="molecule type" value="Genomic_DNA"/>
</dbReference>